<proteinExistence type="predicted"/>
<name>A0AA39UCY2_9LECA</name>
<organism evidence="1 2">
    <name type="scientific">Cladonia borealis</name>
    <dbReference type="NCBI Taxonomy" id="184061"/>
    <lineage>
        <taxon>Eukaryota</taxon>
        <taxon>Fungi</taxon>
        <taxon>Dikarya</taxon>
        <taxon>Ascomycota</taxon>
        <taxon>Pezizomycotina</taxon>
        <taxon>Lecanoromycetes</taxon>
        <taxon>OSLEUM clade</taxon>
        <taxon>Lecanoromycetidae</taxon>
        <taxon>Lecanorales</taxon>
        <taxon>Lecanorineae</taxon>
        <taxon>Cladoniaceae</taxon>
        <taxon>Cladonia</taxon>
    </lineage>
</organism>
<dbReference type="Proteomes" id="UP001166286">
    <property type="component" value="Unassembled WGS sequence"/>
</dbReference>
<keyword evidence="2" id="KW-1185">Reference proteome</keyword>
<gene>
    <name evidence="1" type="ORF">JMJ35_002340</name>
</gene>
<evidence type="ECO:0000313" key="1">
    <source>
        <dbReference type="EMBL" id="KAK0514961.1"/>
    </source>
</evidence>
<accession>A0AA39UCY2</accession>
<evidence type="ECO:0000313" key="2">
    <source>
        <dbReference type="Proteomes" id="UP001166286"/>
    </source>
</evidence>
<comment type="caution">
    <text evidence="1">The sequence shown here is derived from an EMBL/GenBank/DDBJ whole genome shotgun (WGS) entry which is preliminary data.</text>
</comment>
<sequence>MSGCASITFYLLSRNPPDALTPQVFKPSAPPWLHVDSDDTCEMTLTALQPDVEDVFSVALVLQSVAQIAFYCFQSGRPSMTLGGTAVVGPKGVFELDVYGPAPADGVMEVK</sequence>
<reference evidence="1" key="1">
    <citation type="submission" date="2023-03" db="EMBL/GenBank/DDBJ databases">
        <title>Complete genome of Cladonia borealis.</title>
        <authorList>
            <person name="Park H."/>
        </authorList>
    </citation>
    <scope>NUCLEOTIDE SEQUENCE</scope>
    <source>
        <strain evidence="1">ANT050790</strain>
    </source>
</reference>
<dbReference type="AlphaFoldDB" id="A0AA39UCY2"/>
<protein>
    <submittedName>
        <fullName evidence="1">Uncharacterized protein</fullName>
    </submittedName>
</protein>
<dbReference type="EMBL" id="JAFEKC020000004">
    <property type="protein sequence ID" value="KAK0514961.1"/>
    <property type="molecule type" value="Genomic_DNA"/>
</dbReference>